<organism evidence="3 4">
    <name type="scientific">Kaistia defluvii</name>
    <dbReference type="NCBI Taxonomy" id="410841"/>
    <lineage>
        <taxon>Bacteria</taxon>
        <taxon>Pseudomonadati</taxon>
        <taxon>Pseudomonadota</taxon>
        <taxon>Alphaproteobacteria</taxon>
        <taxon>Hyphomicrobiales</taxon>
        <taxon>Kaistiaceae</taxon>
        <taxon>Kaistia</taxon>
    </lineage>
</organism>
<dbReference type="PANTHER" id="PTHR22946:SF12">
    <property type="entry name" value="CONIDIAL PIGMENT BIOSYNTHESIS PROTEIN AYG1 (AFU_ORTHOLOGUE AFUA_2G17550)"/>
    <property type="match status" value="1"/>
</dbReference>
<name>A0ABV2R5H8_9HYPH</name>
<dbReference type="GO" id="GO:0016787">
    <property type="term" value="F:hydrolase activity"/>
    <property type="evidence" value="ECO:0007669"/>
    <property type="project" value="UniProtKB-KW"/>
</dbReference>
<dbReference type="InterPro" id="IPR000073">
    <property type="entry name" value="AB_hydrolase_1"/>
</dbReference>
<evidence type="ECO:0000256" key="1">
    <source>
        <dbReference type="ARBA" id="ARBA00038115"/>
    </source>
</evidence>
<dbReference type="Gene3D" id="3.40.50.1820">
    <property type="entry name" value="alpha/beta hydrolase"/>
    <property type="match status" value="1"/>
</dbReference>
<dbReference type="SUPFAM" id="SSF53474">
    <property type="entry name" value="alpha/beta-Hydrolases"/>
    <property type="match status" value="1"/>
</dbReference>
<dbReference type="InterPro" id="IPR050261">
    <property type="entry name" value="FrsA_esterase"/>
</dbReference>
<sequence length="407" mass="44908">MAALFADPLHDQFGTWPVAYIPYGGADFGEIAAVAAEVGNGDDDAYHAAWIAAAERLEAEAETTLASGHESSARELYLRASVFYATSYHPLFGAPVDRRLLDAYRRQIAAFNRGLALGPHPVRPQRIPFESQAMPAYFMPAAGYETEVRPLIILNNGYDSTSIDMYFLSAVAASRRGYHSLLFEGPGQGEMLYEHGIPLRPDWEAVIGAVVDFALAHPLVDPSRIALSGTSLGGHLAPRAASVERRIAALIADPGTWSIADGFRHAFAAMFKLPPEAVADLGKLDESVMQRAEQAVRADRSMHWKVIQRGYWVHGVDNLRDYLASAELYALAGRAEQIRCPTLITQAENDPAAADAETFFAALRCPKTFMRFQANEGADGHCEMRNRSLFNRRAFDWLDEQFNVEMR</sequence>
<reference evidence="3 4" key="1">
    <citation type="submission" date="2024-06" db="EMBL/GenBank/DDBJ databases">
        <title>Sorghum-associated microbial communities from plants grown in Nebraska, USA.</title>
        <authorList>
            <person name="Schachtman D."/>
        </authorList>
    </citation>
    <scope>NUCLEOTIDE SEQUENCE [LARGE SCALE GENOMIC DNA]</scope>
    <source>
        <strain evidence="3 4">3207</strain>
    </source>
</reference>
<dbReference type="RefSeq" id="WP_354554173.1">
    <property type="nucleotide sequence ID" value="NZ_JBEPSM010000004.1"/>
</dbReference>
<evidence type="ECO:0000259" key="2">
    <source>
        <dbReference type="Pfam" id="PF12697"/>
    </source>
</evidence>
<dbReference type="Gene3D" id="1.20.1440.110">
    <property type="entry name" value="acylaminoacyl peptidase"/>
    <property type="match status" value="1"/>
</dbReference>
<dbReference type="InterPro" id="IPR029058">
    <property type="entry name" value="AB_hydrolase_fold"/>
</dbReference>
<evidence type="ECO:0000313" key="4">
    <source>
        <dbReference type="Proteomes" id="UP001549321"/>
    </source>
</evidence>
<dbReference type="Pfam" id="PF12697">
    <property type="entry name" value="Abhydrolase_6"/>
    <property type="match status" value="1"/>
</dbReference>
<feature type="domain" description="AB hydrolase-1" evidence="2">
    <location>
        <begin position="167"/>
        <end position="359"/>
    </location>
</feature>
<dbReference type="EMBL" id="JBEPSM010000004">
    <property type="protein sequence ID" value="MET4636530.1"/>
    <property type="molecule type" value="Genomic_DNA"/>
</dbReference>
<accession>A0ABV2R5H8</accession>
<keyword evidence="4" id="KW-1185">Reference proteome</keyword>
<protein>
    <submittedName>
        <fullName evidence="3">Dienelactone hydrolase</fullName>
    </submittedName>
</protein>
<dbReference type="Proteomes" id="UP001549321">
    <property type="component" value="Unassembled WGS sequence"/>
</dbReference>
<proteinExistence type="inferred from homology"/>
<gene>
    <name evidence="3" type="ORF">ABIE08_004488</name>
</gene>
<comment type="caution">
    <text evidence="3">The sequence shown here is derived from an EMBL/GenBank/DDBJ whole genome shotgun (WGS) entry which is preliminary data.</text>
</comment>
<dbReference type="PANTHER" id="PTHR22946">
    <property type="entry name" value="DIENELACTONE HYDROLASE DOMAIN-CONTAINING PROTEIN-RELATED"/>
    <property type="match status" value="1"/>
</dbReference>
<evidence type="ECO:0000313" key="3">
    <source>
        <dbReference type="EMBL" id="MET4636530.1"/>
    </source>
</evidence>
<comment type="similarity">
    <text evidence="1">Belongs to the AB hydrolase superfamily. FUS2 hydrolase family.</text>
</comment>
<keyword evidence="3" id="KW-0378">Hydrolase</keyword>